<dbReference type="Pfam" id="PF00069">
    <property type="entry name" value="Pkinase"/>
    <property type="match status" value="1"/>
</dbReference>
<organism evidence="7">
    <name type="scientific">hydrothermal vent metagenome</name>
    <dbReference type="NCBI Taxonomy" id="652676"/>
    <lineage>
        <taxon>unclassified sequences</taxon>
        <taxon>metagenomes</taxon>
        <taxon>ecological metagenomes</taxon>
    </lineage>
</organism>
<feature type="compositionally biased region" description="Basic and acidic residues" evidence="5">
    <location>
        <begin position="21"/>
        <end position="32"/>
    </location>
</feature>
<dbReference type="PROSITE" id="PS50011">
    <property type="entry name" value="PROTEIN_KINASE_DOM"/>
    <property type="match status" value="1"/>
</dbReference>
<dbReference type="EMBL" id="UOFA01000182">
    <property type="protein sequence ID" value="VAW45312.1"/>
    <property type="molecule type" value="Genomic_DNA"/>
</dbReference>
<dbReference type="InterPro" id="IPR000719">
    <property type="entry name" value="Prot_kinase_dom"/>
</dbReference>
<evidence type="ECO:0000256" key="1">
    <source>
        <dbReference type="ARBA" id="ARBA00022679"/>
    </source>
</evidence>
<keyword evidence="3" id="KW-0418">Kinase</keyword>
<evidence type="ECO:0000313" key="7">
    <source>
        <dbReference type="EMBL" id="VAW45312.1"/>
    </source>
</evidence>
<dbReference type="PROSITE" id="PS00107">
    <property type="entry name" value="PROTEIN_KINASE_ATP"/>
    <property type="match status" value="1"/>
</dbReference>
<dbReference type="SUPFAM" id="SSF56112">
    <property type="entry name" value="Protein kinase-like (PK-like)"/>
    <property type="match status" value="1"/>
</dbReference>
<gene>
    <name evidence="7" type="ORF">MNBD_GAMMA02-1579</name>
</gene>
<dbReference type="PANTHER" id="PTHR43289:SF34">
    <property type="entry name" value="SERINE_THREONINE-PROTEIN KINASE YBDM-RELATED"/>
    <property type="match status" value="1"/>
</dbReference>
<dbReference type="InterPro" id="IPR017441">
    <property type="entry name" value="Protein_kinase_ATP_BS"/>
</dbReference>
<dbReference type="GO" id="GO:0005524">
    <property type="term" value="F:ATP binding"/>
    <property type="evidence" value="ECO:0007669"/>
    <property type="project" value="UniProtKB-KW"/>
</dbReference>
<evidence type="ECO:0000256" key="4">
    <source>
        <dbReference type="ARBA" id="ARBA00022840"/>
    </source>
</evidence>
<evidence type="ECO:0000259" key="6">
    <source>
        <dbReference type="PROSITE" id="PS50011"/>
    </source>
</evidence>
<evidence type="ECO:0000256" key="3">
    <source>
        <dbReference type="ARBA" id="ARBA00022777"/>
    </source>
</evidence>
<keyword evidence="1" id="KW-0808">Transferase</keyword>
<dbReference type="AlphaFoldDB" id="A0A3B0W225"/>
<keyword evidence="2" id="KW-0547">Nucleotide-binding</keyword>
<reference evidence="7" key="1">
    <citation type="submission" date="2018-06" db="EMBL/GenBank/DDBJ databases">
        <authorList>
            <person name="Zhirakovskaya E."/>
        </authorList>
    </citation>
    <scope>NUCLEOTIDE SEQUENCE</scope>
</reference>
<dbReference type="InterPro" id="IPR011009">
    <property type="entry name" value="Kinase-like_dom_sf"/>
</dbReference>
<dbReference type="Gene3D" id="3.30.200.20">
    <property type="entry name" value="Phosphorylase Kinase, domain 1"/>
    <property type="match status" value="1"/>
</dbReference>
<feature type="region of interest" description="Disordered" evidence="5">
    <location>
        <begin position="1"/>
        <end position="32"/>
    </location>
</feature>
<dbReference type="GO" id="GO:0004674">
    <property type="term" value="F:protein serine/threonine kinase activity"/>
    <property type="evidence" value="ECO:0007669"/>
    <property type="project" value="TreeGrafter"/>
</dbReference>
<dbReference type="Gene3D" id="1.10.510.10">
    <property type="entry name" value="Transferase(Phosphotransferase) domain 1"/>
    <property type="match status" value="1"/>
</dbReference>
<dbReference type="PANTHER" id="PTHR43289">
    <property type="entry name" value="MITOGEN-ACTIVATED PROTEIN KINASE KINASE KINASE 20-RELATED"/>
    <property type="match status" value="1"/>
</dbReference>
<accession>A0A3B0W225</accession>
<dbReference type="PROSITE" id="PS00108">
    <property type="entry name" value="PROTEIN_KINASE_ST"/>
    <property type="match status" value="1"/>
</dbReference>
<feature type="domain" description="Protein kinase" evidence="6">
    <location>
        <begin position="70"/>
        <end position="269"/>
    </location>
</feature>
<feature type="compositionally biased region" description="Basic and acidic residues" evidence="5">
    <location>
        <begin position="1"/>
        <end position="10"/>
    </location>
</feature>
<dbReference type="InterPro" id="IPR008271">
    <property type="entry name" value="Ser/Thr_kinase_AS"/>
</dbReference>
<name>A0A3B0W225_9ZZZZ</name>
<evidence type="ECO:0000256" key="5">
    <source>
        <dbReference type="SAM" id="MobiDB-lite"/>
    </source>
</evidence>
<proteinExistence type="predicted"/>
<sequence>MNDNDEKKLSDIAQKIAQGKPLEKQQPYEERKSEKIAQSLNNLQQLLNSFVPHPDDYDPLDLIGQNWGNMQIRELIGQGGMGVVYLAYDTVLDRQVALKTLNGNALNYMDAKAFVSEAKHMAQVRHPHIMAVYGAGIENNISAYWGELLKGKTAEEYLQQKSSLDPQELNKLSLQLAEAVAAIHDKGLVHGDIKSNNVLIEEGRGAVLMDFGTSFDLADRDSVWFRPSTPLAMAPEQFKGEKPTQISDVFSLGVLLHLLITGAYPFAGE</sequence>
<feature type="non-terminal residue" evidence="7">
    <location>
        <position position="269"/>
    </location>
</feature>
<evidence type="ECO:0000256" key="2">
    <source>
        <dbReference type="ARBA" id="ARBA00022741"/>
    </source>
</evidence>
<dbReference type="CDD" id="cd14014">
    <property type="entry name" value="STKc_PknB_like"/>
    <property type="match status" value="1"/>
</dbReference>
<dbReference type="SMART" id="SM00220">
    <property type="entry name" value="S_TKc"/>
    <property type="match status" value="1"/>
</dbReference>
<protein>
    <recommendedName>
        <fullName evidence="6">Protein kinase domain-containing protein</fullName>
    </recommendedName>
</protein>
<keyword evidence="4" id="KW-0067">ATP-binding</keyword>